<dbReference type="InterPro" id="IPR028974">
    <property type="entry name" value="TSP_type-3_rpt"/>
</dbReference>
<evidence type="ECO:0000256" key="7">
    <source>
        <dbReference type="ARBA" id="ARBA00022837"/>
    </source>
</evidence>
<evidence type="ECO:0000256" key="1">
    <source>
        <dbReference type="ARBA" id="ARBA00001913"/>
    </source>
</evidence>
<dbReference type="Gene3D" id="2.60.120.200">
    <property type="match status" value="1"/>
</dbReference>
<evidence type="ECO:0000256" key="2">
    <source>
        <dbReference type="ARBA" id="ARBA00009456"/>
    </source>
</evidence>
<dbReference type="InterPro" id="IPR049883">
    <property type="entry name" value="NOTCH1_EGF-like"/>
</dbReference>
<dbReference type="GO" id="GO:0007155">
    <property type="term" value="P:cell adhesion"/>
    <property type="evidence" value="ECO:0007669"/>
    <property type="project" value="UniProtKB-KW"/>
</dbReference>
<feature type="repeat" description="TSP type-3" evidence="15">
    <location>
        <begin position="777"/>
        <end position="812"/>
    </location>
</feature>
<dbReference type="SUPFAM" id="SSF58006">
    <property type="entry name" value="Assembly domain of cartilage oligomeric matrix protein"/>
    <property type="match status" value="1"/>
</dbReference>
<evidence type="ECO:0000313" key="20">
    <source>
        <dbReference type="Proteomes" id="UP000269221"/>
    </source>
</evidence>
<organism evidence="19 20">
    <name type="scientific">Hirundo rustica rustica</name>
    <dbReference type="NCBI Taxonomy" id="333673"/>
    <lineage>
        <taxon>Eukaryota</taxon>
        <taxon>Metazoa</taxon>
        <taxon>Chordata</taxon>
        <taxon>Craniata</taxon>
        <taxon>Vertebrata</taxon>
        <taxon>Euteleostomi</taxon>
        <taxon>Archelosauria</taxon>
        <taxon>Archosauria</taxon>
        <taxon>Dinosauria</taxon>
        <taxon>Saurischia</taxon>
        <taxon>Theropoda</taxon>
        <taxon>Coelurosauria</taxon>
        <taxon>Aves</taxon>
        <taxon>Neognathae</taxon>
        <taxon>Neoaves</taxon>
        <taxon>Telluraves</taxon>
        <taxon>Australaves</taxon>
        <taxon>Passeriformes</taxon>
        <taxon>Sylvioidea</taxon>
        <taxon>Hirundinidae</taxon>
        <taxon>Hirundo</taxon>
    </lineage>
</organism>
<dbReference type="PROSITE" id="PS51234">
    <property type="entry name" value="TSP3"/>
    <property type="match status" value="3"/>
</dbReference>
<keyword evidence="20" id="KW-1185">Reference proteome</keyword>
<dbReference type="FunFam" id="2.10.25.10:FF:000027">
    <property type="entry name" value="Thrombospondin 3"/>
    <property type="match status" value="1"/>
</dbReference>
<gene>
    <name evidence="19" type="ORF">DUI87_33821</name>
</gene>
<evidence type="ECO:0000256" key="3">
    <source>
        <dbReference type="ARBA" id="ARBA00022536"/>
    </source>
</evidence>
<dbReference type="PROSITE" id="PS51236">
    <property type="entry name" value="TSP_CTER"/>
    <property type="match status" value="1"/>
</dbReference>
<feature type="compositionally biased region" description="Basic and acidic residues" evidence="16">
    <location>
        <begin position="244"/>
        <end position="257"/>
    </location>
</feature>
<dbReference type="InterPro" id="IPR000742">
    <property type="entry name" value="EGF"/>
</dbReference>
<dbReference type="STRING" id="333673.A0A3M0J5G7"/>
<dbReference type="FunFam" id="2.10.25.10:FF:000025">
    <property type="entry name" value="Thrombospondin 3"/>
    <property type="match status" value="1"/>
</dbReference>
<evidence type="ECO:0000256" key="9">
    <source>
        <dbReference type="ARBA" id="ARBA00023157"/>
    </source>
</evidence>
<evidence type="ECO:0000256" key="4">
    <source>
        <dbReference type="ARBA" id="ARBA00022703"/>
    </source>
</evidence>
<dbReference type="SUPFAM" id="SSF57196">
    <property type="entry name" value="EGF/Laminin"/>
    <property type="match status" value="2"/>
</dbReference>
<dbReference type="SUPFAM" id="SSF103647">
    <property type="entry name" value="TSP type-3 repeat"/>
    <property type="match status" value="3"/>
</dbReference>
<dbReference type="AlphaFoldDB" id="A0A3M0J5G7"/>
<keyword evidence="3 14" id="KW-0245">EGF-like domain</keyword>
<dbReference type="InterPro" id="IPR008859">
    <property type="entry name" value="Thrombospondin_C"/>
</dbReference>
<dbReference type="FunFam" id="2.10.25.10:FF:000346">
    <property type="entry name" value="Cartilage oligomeric matrix protein"/>
    <property type="match status" value="1"/>
</dbReference>
<keyword evidence="7 15" id="KW-0106">Calcium</keyword>
<dbReference type="InterPro" id="IPR024665">
    <property type="entry name" value="TSP/COMP_CC"/>
</dbReference>
<dbReference type="Proteomes" id="UP000269221">
    <property type="component" value="Unassembled WGS sequence"/>
</dbReference>
<dbReference type="FunFam" id="4.10.1080.10:FF:000004">
    <property type="entry name" value="Cartilage oligomeric matrix protein"/>
    <property type="match status" value="1"/>
</dbReference>
<dbReference type="FunFam" id="4.10.1080.10:FF:000001">
    <property type="entry name" value="Thrombospondin 3"/>
    <property type="match status" value="1"/>
</dbReference>
<evidence type="ECO:0000256" key="8">
    <source>
        <dbReference type="ARBA" id="ARBA00022889"/>
    </source>
</evidence>
<reference evidence="19 20" key="1">
    <citation type="submission" date="2018-07" db="EMBL/GenBank/DDBJ databases">
        <title>A high quality draft genome assembly of the barn swallow (H. rustica rustica).</title>
        <authorList>
            <person name="Formenti G."/>
            <person name="Chiara M."/>
            <person name="Poveda L."/>
            <person name="Francoijs K.-J."/>
            <person name="Bonisoli-Alquati A."/>
            <person name="Canova L."/>
            <person name="Gianfranceschi L."/>
            <person name="Horner D.S."/>
            <person name="Saino N."/>
        </authorList>
    </citation>
    <scope>NUCLEOTIDE SEQUENCE [LARGE SCALE GENOMIC DNA]</scope>
    <source>
        <strain evidence="19">Chelidonia</strain>
        <tissue evidence="19">Blood</tissue>
    </source>
</reference>
<dbReference type="GO" id="GO:0006915">
    <property type="term" value="P:apoptotic process"/>
    <property type="evidence" value="ECO:0007669"/>
    <property type="project" value="UniProtKB-KW"/>
</dbReference>
<evidence type="ECO:0000259" key="17">
    <source>
        <dbReference type="PROSITE" id="PS50026"/>
    </source>
</evidence>
<comment type="function">
    <text evidence="11">Plays a role in the structural integrity of cartilage via its interaction with other extracellular matrix proteins such as the collagens and fibronectin. Can mediate the interaction of chondrocytes with the cartilage extracellular matrix through interaction with cell surface integrin receptors. Could play a role in the pathogenesis of osteoarthritis. Potent suppressor of apoptosis in both primary chondrocytes and transformed cells. Suppresses apoptosis by blocking the activation of caspase-3 and by inducing the IAP family of survival proteins (BIRC3, BIRC2, BIRC5 and XIAP). Essential for maintaining a vascular smooth muscle cells (VSMCs) contractile/differentiated phenotype under physiological and pathological stimuli. Maintains this phenotype of VSMCs by interacting with ITGA7.</text>
</comment>
<dbReference type="InterPro" id="IPR001881">
    <property type="entry name" value="EGF-like_Ca-bd_dom"/>
</dbReference>
<keyword evidence="4" id="KW-0053">Apoptosis</keyword>
<comment type="caution">
    <text evidence="14">Lacks conserved residue(s) required for the propagation of feature annotation.</text>
</comment>
<accession>A0A3M0J5G7</accession>
<dbReference type="FunFam" id="2.60.120.200:FF:000002">
    <property type="entry name" value="Thrombospondin 3"/>
    <property type="match status" value="1"/>
</dbReference>
<dbReference type="InterPro" id="IPR013320">
    <property type="entry name" value="ConA-like_dom_sf"/>
</dbReference>
<dbReference type="PANTHER" id="PTHR10199">
    <property type="entry name" value="THROMBOSPONDIN"/>
    <property type="match status" value="1"/>
</dbReference>
<dbReference type="InterPro" id="IPR003367">
    <property type="entry name" value="Thrombospondin_3-like_rpt"/>
</dbReference>
<comment type="similarity">
    <text evidence="2">Belongs to the thrombospondin family.</text>
</comment>
<keyword evidence="9" id="KW-1015">Disulfide bond</keyword>
<dbReference type="GO" id="GO:0005576">
    <property type="term" value="C:extracellular region"/>
    <property type="evidence" value="ECO:0007669"/>
    <property type="project" value="InterPro"/>
</dbReference>
<feature type="compositionally biased region" description="Basic and acidic residues" evidence="16">
    <location>
        <begin position="834"/>
        <end position="845"/>
    </location>
</feature>
<dbReference type="PROSITE" id="PS01187">
    <property type="entry name" value="EGF_CA"/>
    <property type="match status" value="1"/>
</dbReference>
<dbReference type="SUPFAM" id="SSF49899">
    <property type="entry name" value="Concanavalin A-like lectins/glucanases"/>
    <property type="match status" value="1"/>
</dbReference>
<comment type="caution">
    <text evidence="19">The sequence shown here is derived from an EMBL/GenBank/DDBJ whole genome shotgun (WGS) entry which is preliminary data.</text>
</comment>
<dbReference type="Gene3D" id="1.20.5.10">
    <property type="match status" value="1"/>
</dbReference>
<dbReference type="InterPro" id="IPR018097">
    <property type="entry name" value="EGF_Ca-bd_CS"/>
</dbReference>
<dbReference type="SMART" id="SM00181">
    <property type="entry name" value="EGF"/>
    <property type="match status" value="3"/>
</dbReference>
<dbReference type="InterPro" id="IPR039081">
    <property type="entry name" value="TSP-5_CC"/>
</dbReference>
<evidence type="ECO:0000256" key="6">
    <source>
        <dbReference type="ARBA" id="ARBA00022737"/>
    </source>
</evidence>
<evidence type="ECO:0000256" key="11">
    <source>
        <dbReference type="ARBA" id="ARBA00057830"/>
    </source>
</evidence>
<dbReference type="Pfam" id="PF11598">
    <property type="entry name" value="COMP"/>
    <property type="match status" value="1"/>
</dbReference>
<dbReference type="Pfam" id="PF02412">
    <property type="entry name" value="TSP_3"/>
    <property type="match status" value="6"/>
</dbReference>
<evidence type="ECO:0000256" key="12">
    <source>
        <dbReference type="ARBA" id="ARBA00066074"/>
    </source>
</evidence>
<evidence type="ECO:0000256" key="14">
    <source>
        <dbReference type="PROSITE-ProRule" id="PRU00076"/>
    </source>
</evidence>
<evidence type="ECO:0000256" key="13">
    <source>
        <dbReference type="ARBA" id="ARBA00073197"/>
    </source>
</evidence>
<evidence type="ECO:0000256" key="5">
    <source>
        <dbReference type="ARBA" id="ARBA00022729"/>
    </source>
</evidence>
<dbReference type="GO" id="GO:0005509">
    <property type="term" value="F:calcium ion binding"/>
    <property type="evidence" value="ECO:0007669"/>
    <property type="project" value="UniProtKB-UniRule"/>
</dbReference>
<evidence type="ECO:0000256" key="10">
    <source>
        <dbReference type="ARBA" id="ARBA00023180"/>
    </source>
</evidence>
<feature type="region of interest" description="Disordered" evidence="16">
    <location>
        <begin position="834"/>
        <end position="984"/>
    </location>
</feature>
<proteinExistence type="inferred from homology"/>
<keyword evidence="10" id="KW-0325">Glycoprotein</keyword>
<dbReference type="SMART" id="SM00179">
    <property type="entry name" value="EGF_CA"/>
    <property type="match status" value="3"/>
</dbReference>
<feature type="domain" description="EGF-like" evidence="17">
    <location>
        <begin position="381"/>
        <end position="418"/>
    </location>
</feature>
<keyword evidence="8" id="KW-0130">Cell adhesion</keyword>
<keyword evidence="5" id="KW-0732">Signal</keyword>
<evidence type="ECO:0000313" key="19">
    <source>
        <dbReference type="EMBL" id="RMB89806.1"/>
    </source>
</evidence>
<dbReference type="InterPro" id="IPR046970">
    <property type="entry name" value="TSP/COMP_CC_sf"/>
</dbReference>
<dbReference type="CDD" id="cd00054">
    <property type="entry name" value="EGF_CA"/>
    <property type="match status" value="2"/>
</dbReference>
<dbReference type="Gene3D" id="4.10.1080.10">
    <property type="entry name" value="TSP type-3 repeat"/>
    <property type="match status" value="2"/>
</dbReference>
<sequence length="1237" mass="137092">MDVVVPDTCEGLRWWRDHSEGDVVVPDTCEGLRWWRDHSEGDVVVPDTCEGLRWWTGHSKGDLVAPDTCEGLRWWTGHSEGDVVAPDTCEGLRLGTGHSEGDVVAPDTCEVLRWWTGHSEGDVVAPDTCEGLRSGTGHSEGDVVAPDTCEGLRSGTGHSEGDVVAPDTYQELEFTGQSHGKRRNSVSVDSSWSQPGLSSLENLWNASGTPWQGDTGNKQSFLLCSCAELGLEMIYREFTAGLGKESDESKENKDPSRPLHSAATRKDAAFSRNPGNALGTGGEVGPEMLQEMRETNRVLLEVRDLLKQQIKEITFLKNTVMECDACGMRPEVTGPVITMTQFGRCVPNPCFPGVPCTESAGGFRCGPCPAGYSGNGTHCTDINECNANPCFPKVQCINTNPGFRCDPCPPGFTGQLLEGVGMAFARANKQVCTDINECETGAARNCVPNSICINTRGSYKCGACKPGFVGDQISGCRSQAAPGTRRCPNGEISPCHEKAECIVERDGSLSCQTGVWFHPMEIGVWFHPMEIGVWFLPMEIGVWFHPMEIGVWFHPVEIGVWFHPMEMGVWFHPMDIGVWFHPMEIGVWFHPVEIGVWFHPMEMGVWFHPMDIGVWFHPMEIGVWFHPVEIGVWFHPVEIGVWFHPMEIGVWFHPVEIGVCFLPMEIGVWFHPMEIGVWFLPIDTGVWFLPMEIGVCFHPIDIGVCFHLMEIGVWFHPIDTGVWSLPVEIGCLVGWAGNGYVCGKDTDIDGVPDEKQRCSDKKCRKDNCVTVPNSGQEDADRDGIGDACDDDADGDGIPNAEDNCVYTRNTDQRNADKDNFGDACDNCRQVKNNDQRDIDGDGKGDECDDDMDGDGIKNPMDNCRRVPNPDQRDGDGDGVGDACDSCPTLSNPDQKDTDHDLVGDVCDTNQDSDGDGHQDSRDNCPTVPNSSQVDTDNDGLGDECDEDDDDDGIPDFRPPGPDNCRLVPNPGQEDSDGDGVGNVCEDDFDRDMVIDRIDVCPENAEVTLTDFRAFQTVVLDPEGDAQIDPNWIVLNQGMEIVQTMNSDPGLAVGYTAFNGVDFEGTFHVNTATDDDYAGFIFGYQDSSSFYVVMWKQMEQTYWQANPFRAVAEPGIQLKAVKSKTGPGEYLRNSLWHTGDTTDQVKLLWKDPRNSGWKDKTSYRWFLQHRPQVGYIRARFYEGPEVVADTGVVLDTTMRGGRLGVFCFSQENIIWSNLRYRCNDTIPEDYETFRVQQD</sequence>
<dbReference type="OrthoDB" id="14563at2759"/>
<dbReference type="Gene3D" id="2.10.25.10">
    <property type="entry name" value="Laminin"/>
    <property type="match status" value="3"/>
</dbReference>
<dbReference type="InterPro" id="IPR017897">
    <property type="entry name" value="Thrombospondin_3_rpt"/>
</dbReference>
<evidence type="ECO:0000259" key="18">
    <source>
        <dbReference type="PROSITE" id="PS51236"/>
    </source>
</evidence>
<dbReference type="Pfam" id="PF07645">
    <property type="entry name" value="EGF_CA"/>
    <property type="match status" value="2"/>
</dbReference>
<dbReference type="PANTHER" id="PTHR10199:SF88">
    <property type="entry name" value="CARTILAGE OLIGOMERIC MATRIX PROTEIN"/>
    <property type="match status" value="1"/>
</dbReference>
<evidence type="ECO:0000256" key="16">
    <source>
        <dbReference type="SAM" id="MobiDB-lite"/>
    </source>
</evidence>
<feature type="repeat" description="TSP type-3" evidence="15">
    <location>
        <begin position="836"/>
        <end position="871"/>
    </location>
</feature>
<dbReference type="CDD" id="cd16077">
    <property type="entry name" value="TSP-5cc"/>
    <property type="match status" value="1"/>
</dbReference>
<comment type="subunit">
    <text evidence="12">Pentamer; disulfide-linked. Exists in a more compact conformation in the presence of calcium and shows a more extended conformation in the absence of calcium. Interacts with ITGB3, ITGA5 and FN1. Binding to FN1 requires the presence of divalent cations (Ca(2+), Mg(2+) or Mn(2+)). The greatest amount of binding is seen in the presence of Mn(2+). Interacts with MATN1, MATN3, MATN4 and ACAN. Binds heparin, heparan sulfate and chondroitin sulfate. EDTA dimishes significantly its binding to ACAN and abolishes its binding to MATN3, MATN4 and chondroitin sulfate. Interacts with collagen I, II and IX, and interaction with these collagens is dependent on the presence of zinc ions. Interacts with ADAMTS12. Interacts with ITGA7.</text>
</comment>
<feature type="region of interest" description="Disordered" evidence="16">
    <location>
        <begin position="774"/>
        <end position="793"/>
    </location>
</feature>
<name>A0A3M0J5G7_HIRRU</name>
<feature type="compositionally biased region" description="Basic and acidic residues" evidence="16">
    <location>
        <begin position="893"/>
        <end position="902"/>
    </location>
</feature>
<dbReference type="FunFam" id="1.20.5.10:FF:000001">
    <property type="entry name" value="thrombospondin-3 isoform X2"/>
    <property type="match status" value="1"/>
</dbReference>
<feature type="compositionally biased region" description="Acidic residues" evidence="16">
    <location>
        <begin position="935"/>
        <end position="953"/>
    </location>
</feature>
<comment type="cofactor">
    <cofactor evidence="1">
        <name>Ca(2+)</name>
        <dbReference type="ChEBI" id="CHEBI:29108"/>
    </cofactor>
</comment>
<evidence type="ECO:0000256" key="15">
    <source>
        <dbReference type="PROSITE-ProRule" id="PRU00634"/>
    </source>
</evidence>
<feature type="repeat" description="TSP type-3" evidence="15">
    <location>
        <begin position="973"/>
        <end position="1008"/>
    </location>
</feature>
<dbReference type="EMBL" id="QRBI01000268">
    <property type="protein sequence ID" value="RMB89806.1"/>
    <property type="molecule type" value="Genomic_DNA"/>
</dbReference>
<dbReference type="PROSITE" id="PS50026">
    <property type="entry name" value="EGF_3"/>
    <property type="match status" value="1"/>
</dbReference>
<feature type="region of interest" description="Disordered" evidence="16">
    <location>
        <begin position="242"/>
        <end position="284"/>
    </location>
</feature>
<keyword evidence="6" id="KW-0677">Repeat</keyword>
<protein>
    <recommendedName>
        <fullName evidence="13">Cartilage oligomeric matrix protein</fullName>
    </recommendedName>
</protein>
<feature type="domain" description="TSP C-terminal" evidence="18">
    <location>
        <begin position="1012"/>
        <end position="1226"/>
    </location>
</feature>
<dbReference type="Pfam" id="PF05735">
    <property type="entry name" value="TSP_C"/>
    <property type="match status" value="1"/>
</dbReference>